<dbReference type="EMBL" id="SADY01000007">
    <property type="protein sequence ID" value="TQR42653.1"/>
    <property type="molecule type" value="Genomic_DNA"/>
</dbReference>
<protein>
    <submittedName>
        <fullName evidence="2">4-methyl-5(B-hydroxyethyl)-thiazole monophosphate biosynthesis protein</fullName>
    </submittedName>
</protein>
<gene>
    <name evidence="2" type="ORF">C7Y44_21730</name>
</gene>
<reference evidence="2 3" key="1">
    <citation type="submission" date="2018-03" db="EMBL/GenBank/DDBJ databases">
        <title>Aerobic endospore-forming bacteria genome sequencing and assembly.</title>
        <authorList>
            <person name="Cavalcante D.A."/>
            <person name="Driks A."/>
            <person name="Putonti C."/>
            <person name="De-Souza M.T."/>
        </authorList>
    </citation>
    <scope>NUCLEOTIDE SEQUENCE [LARGE SCALE GENOMIC DNA]</scope>
    <source>
        <strain evidence="2 3">SDF0028</strain>
    </source>
</reference>
<dbReference type="SUPFAM" id="SSF52317">
    <property type="entry name" value="Class I glutamine amidotransferase-like"/>
    <property type="match status" value="1"/>
</dbReference>
<feature type="domain" description="DJ-1/PfpI" evidence="1">
    <location>
        <begin position="3"/>
        <end position="164"/>
    </location>
</feature>
<proteinExistence type="predicted"/>
<evidence type="ECO:0000313" key="3">
    <source>
        <dbReference type="Proteomes" id="UP000316208"/>
    </source>
</evidence>
<comment type="caution">
    <text evidence="2">The sequence shown here is derived from an EMBL/GenBank/DDBJ whole genome shotgun (WGS) entry which is preliminary data.</text>
</comment>
<dbReference type="RefSeq" id="WP_142545578.1">
    <property type="nucleotide sequence ID" value="NZ_SADY01000007.1"/>
</dbReference>
<dbReference type="Proteomes" id="UP000316208">
    <property type="component" value="Unassembled WGS sequence"/>
</dbReference>
<dbReference type="InterPro" id="IPR029062">
    <property type="entry name" value="Class_I_gatase-like"/>
</dbReference>
<evidence type="ECO:0000313" key="2">
    <source>
        <dbReference type="EMBL" id="TQR42653.1"/>
    </source>
</evidence>
<organism evidence="2 3">
    <name type="scientific">Paenibacillus popilliae</name>
    <name type="common">Bacillus popilliae</name>
    <dbReference type="NCBI Taxonomy" id="78057"/>
    <lineage>
        <taxon>Bacteria</taxon>
        <taxon>Bacillati</taxon>
        <taxon>Bacillota</taxon>
        <taxon>Bacilli</taxon>
        <taxon>Bacillales</taxon>
        <taxon>Paenibacillaceae</taxon>
        <taxon>Paenibacillus</taxon>
    </lineage>
</organism>
<sequence>MKKTGVLLFPLFSEYELTVALSILKQGNKPITTIGITAEPIFGESDLKCLSDYTIYDVDIETLDSILIPGCMDITTLFDNDDLIEFIRRCVEFNSEVIIGSISSSPYLLAKAGILENRKYTIGMHEAGRSQTGVFNEENYCDDLVVQDGGGVLTARGRAFIEFGIGFGQLLHLAFDSSWYKGNYK</sequence>
<keyword evidence="3" id="KW-1185">Reference proteome</keyword>
<accession>A0ABY3AK43</accession>
<name>A0ABY3AK43_PAEPP</name>
<evidence type="ECO:0000259" key="1">
    <source>
        <dbReference type="Pfam" id="PF01965"/>
    </source>
</evidence>
<dbReference type="InterPro" id="IPR002818">
    <property type="entry name" value="DJ-1/PfpI"/>
</dbReference>
<dbReference type="Gene3D" id="3.40.50.880">
    <property type="match status" value="1"/>
</dbReference>
<dbReference type="Pfam" id="PF01965">
    <property type="entry name" value="DJ-1_PfpI"/>
    <property type="match status" value="1"/>
</dbReference>